<dbReference type="Proteomes" id="UP001205740">
    <property type="component" value="Unassembled WGS sequence"/>
</dbReference>
<organism evidence="2 3">
    <name type="scientific">Williamsia serinedens</name>
    <dbReference type="NCBI Taxonomy" id="391736"/>
    <lineage>
        <taxon>Bacteria</taxon>
        <taxon>Bacillati</taxon>
        <taxon>Actinomycetota</taxon>
        <taxon>Actinomycetes</taxon>
        <taxon>Mycobacteriales</taxon>
        <taxon>Nocardiaceae</taxon>
        <taxon>Williamsia</taxon>
    </lineage>
</organism>
<proteinExistence type="predicted"/>
<evidence type="ECO:0000313" key="3">
    <source>
        <dbReference type="Proteomes" id="UP001205740"/>
    </source>
</evidence>
<sequence>MPVTATHTSLVFEFPQIAEDAGLSVTFHRTLRVPDDETTYGLPPSLGAFSLSNEREGAGILMPMWQSEACWLSFSTSRPFDSMPFLVKVGAGSVNAVTGGRWTPEPDFEAEDYFEVPEQPWLDGFCTGHNVVRQFVAMPLGGGYTVEEQLVDAPATGGIHLSVYPLKKSVWEQRSRGDVDHGMVFNCCGVPGDMGLGAGGSITQSIATPVEPHDNWDLTAGLSTFVRTVNTQQWQAITGEPPHTSPLTIEEYRAYGFPWFERYDDTLARQGSESLAAVSTVRQVGAKTGHDPLPDNGGFDPPKPIVVGP</sequence>
<protein>
    <submittedName>
        <fullName evidence="2">Uncharacterized protein</fullName>
    </submittedName>
</protein>
<accession>A0ABT1H0Z9</accession>
<keyword evidence="3" id="KW-1185">Reference proteome</keyword>
<evidence type="ECO:0000256" key="1">
    <source>
        <dbReference type="SAM" id="MobiDB-lite"/>
    </source>
</evidence>
<comment type="caution">
    <text evidence="2">The sequence shown here is derived from an EMBL/GenBank/DDBJ whole genome shotgun (WGS) entry which is preliminary data.</text>
</comment>
<dbReference type="EMBL" id="JAMTCG010000003">
    <property type="protein sequence ID" value="MCP2160816.1"/>
    <property type="molecule type" value="Genomic_DNA"/>
</dbReference>
<reference evidence="2 3" key="1">
    <citation type="submission" date="2022-06" db="EMBL/GenBank/DDBJ databases">
        <title>Genomic Encyclopedia of Archaeal and Bacterial Type Strains, Phase II (KMG-II): from individual species to whole genera.</title>
        <authorList>
            <person name="Goeker M."/>
        </authorList>
    </citation>
    <scope>NUCLEOTIDE SEQUENCE [LARGE SCALE GENOMIC DNA]</scope>
    <source>
        <strain evidence="2 3">DSM 45037</strain>
    </source>
</reference>
<gene>
    <name evidence="2" type="ORF">LX12_002003</name>
</gene>
<evidence type="ECO:0000313" key="2">
    <source>
        <dbReference type="EMBL" id="MCP2160816.1"/>
    </source>
</evidence>
<name>A0ABT1H0Z9_9NOCA</name>
<feature type="region of interest" description="Disordered" evidence="1">
    <location>
        <begin position="286"/>
        <end position="309"/>
    </location>
</feature>